<feature type="region of interest" description="Disordered" evidence="1">
    <location>
        <begin position="59"/>
        <end position="85"/>
    </location>
</feature>
<evidence type="ECO:0000256" key="1">
    <source>
        <dbReference type="SAM" id="MobiDB-lite"/>
    </source>
</evidence>
<proteinExistence type="predicted"/>
<organism evidence="2 3">
    <name type="scientific">Mesorhabditis belari</name>
    <dbReference type="NCBI Taxonomy" id="2138241"/>
    <lineage>
        <taxon>Eukaryota</taxon>
        <taxon>Metazoa</taxon>
        <taxon>Ecdysozoa</taxon>
        <taxon>Nematoda</taxon>
        <taxon>Chromadorea</taxon>
        <taxon>Rhabditida</taxon>
        <taxon>Rhabditina</taxon>
        <taxon>Rhabditomorpha</taxon>
        <taxon>Rhabditoidea</taxon>
        <taxon>Rhabditidae</taxon>
        <taxon>Mesorhabditinae</taxon>
        <taxon>Mesorhabditis</taxon>
    </lineage>
</organism>
<dbReference type="AlphaFoldDB" id="A0AAF3FPL3"/>
<sequence length="228" mass="25622">MKSFIEAFTKPVTTSSRDSSSSPHLNHFLYGLLPTASRDTIKNIDDLISALEDEYIRNGQGRRLDTSNANQSSESPHRTGAAKRRQRSDHLCLITFKSIVAGQLLEDTFTSLMKSGVKWNGNYTSLLPDVAAQICAESGAKHKTTAGRVIEQKAEAKYKKTDKYTTKTAAYKPIRRQIDSLRCSISAHKDQKKYCLVWRNFLWLPLTWRPMENVVSVGESINGDRSPP</sequence>
<dbReference type="Proteomes" id="UP000887575">
    <property type="component" value="Unassembled WGS sequence"/>
</dbReference>
<dbReference type="WBParaSite" id="MBELARI_LOCUS8929">
    <property type="protein sequence ID" value="MBELARI_LOCUS8929"/>
    <property type="gene ID" value="MBELARI_LOCUS8929"/>
</dbReference>
<reference evidence="3" key="1">
    <citation type="submission" date="2024-02" db="UniProtKB">
        <authorList>
            <consortium name="WormBaseParasite"/>
        </authorList>
    </citation>
    <scope>IDENTIFICATION</scope>
</reference>
<protein>
    <submittedName>
        <fullName evidence="3">Uncharacterized protein</fullName>
    </submittedName>
</protein>
<evidence type="ECO:0000313" key="2">
    <source>
        <dbReference type="Proteomes" id="UP000887575"/>
    </source>
</evidence>
<keyword evidence="2" id="KW-1185">Reference proteome</keyword>
<accession>A0AAF3FPL3</accession>
<evidence type="ECO:0000313" key="3">
    <source>
        <dbReference type="WBParaSite" id="MBELARI_LOCUS8929"/>
    </source>
</evidence>
<name>A0AAF3FPL3_9BILA</name>